<evidence type="ECO:0000313" key="2">
    <source>
        <dbReference type="Proteomes" id="UP000490727"/>
    </source>
</evidence>
<name>A0AAJ2Y2B3_ECOLX</name>
<gene>
    <name evidence="1" type="ORF">GNZ05_03820</name>
</gene>
<evidence type="ECO:0000313" key="1">
    <source>
        <dbReference type="EMBL" id="MUM71291.1"/>
    </source>
</evidence>
<proteinExistence type="predicted"/>
<sequence>MNAKDTVIVSKLKKISAVEDALARQALREGLIPFYVRSMTVAEVAANAAELIESMNNEISTLKAQLAGAGTALPTAGQRVVIVGNSSQEFIILSEIANGYLITPSPTDENKPLEDVRIVARNRVVFTDPAASSPFNA</sequence>
<protein>
    <submittedName>
        <fullName evidence="1">Uncharacterized protein</fullName>
    </submittedName>
</protein>
<reference evidence="1 2" key="1">
    <citation type="submission" date="2019-11" db="EMBL/GenBank/DDBJ databases">
        <title>Whole genome sequence analysis of environmental Escherichia coli from the feces of straw-necked ibis (Threskiornis spinicollis) nesting on inland wetlands.</title>
        <authorList>
            <person name="Wyrsch E.R."/>
            <person name="Roy Chowdhury P."/>
            <person name="Wallis L."/>
            <person name="Cummins M.L."/>
            <person name="Zingali T."/>
            <person name="Brandis K.J."/>
            <person name="Djordjevic S.P."/>
        </authorList>
    </citation>
    <scope>NUCLEOTIDE SEQUENCE [LARGE SCALE GENOMIC DNA]</scope>
    <source>
        <strain evidence="1 2">IBS12</strain>
    </source>
</reference>
<dbReference type="AlphaFoldDB" id="A0AAJ2Y2B3"/>
<dbReference type="RefSeq" id="WP_155850696.1">
    <property type="nucleotide sequence ID" value="NZ_WOET01000002.1"/>
</dbReference>
<accession>A0AAJ2Y2B3</accession>
<organism evidence="1 2">
    <name type="scientific">Escherichia coli</name>
    <dbReference type="NCBI Taxonomy" id="562"/>
    <lineage>
        <taxon>Bacteria</taxon>
        <taxon>Pseudomonadati</taxon>
        <taxon>Pseudomonadota</taxon>
        <taxon>Gammaproteobacteria</taxon>
        <taxon>Enterobacterales</taxon>
        <taxon>Enterobacteriaceae</taxon>
        <taxon>Escherichia</taxon>
    </lineage>
</organism>
<dbReference type="Proteomes" id="UP000490727">
    <property type="component" value="Unassembled WGS sequence"/>
</dbReference>
<dbReference type="EMBL" id="WOET01000002">
    <property type="protein sequence ID" value="MUM71291.1"/>
    <property type="molecule type" value="Genomic_DNA"/>
</dbReference>
<comment type="caution">
    <text evidence="1">The sequence shown here is derived from an EMBL/GenBank/DDBJ whole genome shotgun (WGS) entry which is preliminary data.</text>
</comment>